<comment type="subcellular location">
    <subcellularLocation>
        <location evidence="1">Membrane</location>
        <topology evidence="1">Multi-pass membrane protein</topology>
    </subcellularLocation>
</comment>
<protein>
    <submittedName>
        <fullName evidence="7">Uncharacterized protein</fullName>
    </submittedName>
</protein>
<organism evidence="7 8">
    <name type="scientific">Plasmodiophora brassicae</name>
    <name type="common">Clubroot disease agent</name>
    <dbReference type="NCBI Taxonomy" id="37360"/>
    <lineage>
        <taxon>Eukaryota</taxon>
        <taxon>Sar</taxon>
        <taxon>Rhizaria</taxon>
        <taxon>Endomyxa</taxon>
        <taxon>Phytomyxea</taxon>
        <taxon>Plasmodiophorida</taxon>
        <taxon>Plasmodiophoridae</taxon>
        <taxon>Plasmodiophora</taxon>
    </lineage>
</organism>
<dbReference type="STRING" id="37360.A0A0G4IT15"/>
<accession>A0A0G4IT15</accession>
<sequence length="167" mass="16951">MAVINALGYTAAGIASESAAAAAMSAAAIANGGGVAAGSTVAVLQSVGAAGLGASGCAIASAAGAVVASTSVAIVAVSIKMCRSFLDNKVWSYPTNVWFIATEEGIWNVCVYVVGDDEKEAHEAFGSICCSRILYNPAGQEVDARGVNWLAHKTIRDKVRSMKNSIH</sequence>
<keyword evidence="3 6" id="KW-0812">Transmembrane</keyword>
<feature type="transmembrane region" description="Helical" evidence="6">
    <location>
        <begin position="48"/>
        <end position="79"/>
    </location>
</feature>
<keyword evidence="8" id="KW-1185">Reference proteome</keyword>
<keyword evidence="5 6" id="KW-0472">Membrane</keyword>
<evidence type="ECO:0000256" key="4">
    <source>
        <dbReference type="ARBA" id="ARBA00022989"/>
    </source>
</evidence>
<dbReference type="Pfam" id="PF06140">
    <property type="entry name" value="Ifi-6-16"/>
    <property type="match status" value="1"/>
</dbReference>
<comment type="similarity">
    <text evidence="2">Belongs to the IFI6/IFI27 family.</text>
</comment>
<evidence type="ECO:0000256" key="1">
    <source>
        <dbReference type="ARBA" id="ARBA00004141"/>
    </source>
</evidence>
<dbReference type="OrthoDB" id="127339at2759"/>
<dbReference type="InterPro" id="IPR009311">
    <property type="entry name" value="IFI6/IFI27-like"/>
</dbReference>
<evidence type="ECO:0000256" key="3">
    <source>
        <dbReference type="ARBA" id="ARBA00022692"/>
    </source>
</evidence>
<gene>
    <name evidence="7" type="ORF">PBRA_006398</name>
</gene>
<reference evidence="7 8" key="1">
    <citation type="submission" date="2015-02" db="EMBL/GenBank/DDBJ databases">
        <authorList>
            <person name="Chooi Y.-H."/>
        </authorList>
    </citation>
    <scope>NUCLEOTIDE SEQUENCE [LARGE SCALE GENOMIC DNA]</scope>
    <source>
        <strain evidence="7">E3</strain>
    </source>
</reference>
<dbReference type="PANTHER" id="PTHR16932:SF18">
    <property type="entry name" value="INTERFERON, ALPHA-INDUCIBLE PROTEIN 27-LIKE 2"/>
    <property type="match status" value="1"/>
</dbReference>
<dbReference type="AlphaFoldDB" id="A0A0G4IT15"/>
<dbReference type="EMBL" id="CDSF01000083">
    <property type="protein sequence ID" value="CEO98284.1"/>
    <property type="molecule type" value="Genomic_DNA"/>
</dbReference>
<evidence type="ECO:0000313" key="7">
    <source>
        <dbReference type="EMBL" id="CEO98284.1"/>
    </source>
</evidence>
<name>A0A0G4IT15_PLABS</name>
<dbReference type="Gene3D" id="6.10.110.10">
    <property type="match status" value="1"/>
</dbReference>
<dbReference type="PANTHER" id="PTHR16932">
    <property type="entry name" value="INTERFERON ALPHA-INDUCIBLE PROTEIN 27"/>
    <property type="match status" value="1"/>
</dbReference>
<evidence type="ECO:0000256" key="5">
    <source>
        <dbReference type="ARBA" id="ARBA00023136"/>
    </source>
</evidence>
<evidence type="ECO:0000256" key="2">
    <source>
        <dbReference type="ARBA" id="ARBA00007262"/>
    </source>
</evidence>
<evidence type="ECO:0000313" key="8">
    <source>
        <dbReference type="Proteomes" id="UP000039324"/>
    </source>
</evidence>
<dbReference type="InterPro" id="IPR038213">
    <property type="entry name" value="IFI6/IFI27-like_sf"/>
</dbReference>
<dbReference type="Proteomes" id="UP000039324">
    <property type="component" value="Unassembled WGS sequence"/>
</dbReference>
<evidence type="ECO:0000256" key="6">
    <source>
        <dbReference type="SAM" id="Phobius"/>
    </source>
</evidence>
<dbReference type="GO" id="GO:0016020">
    <property type="term" value="C:membrane"/>
    <property type="evidence" value="ECO:0007669"/>
    <property type="project" value="UniProtKB-SubCell"/>
</dbReference>
<keyword evidence="4 6" id="KW-1133">Transmembrane helix</keyword>
<proteinExistence type="inferred from homology"/>